<evidence type="ECO:0000259" key="8">
    <source>
        <dbReference type="Pfam" id="PF01694"/>
    </source>
</evidence>
<name>A0A0V7ZSR4_9CYAN</name>
<keyword evidence="3" id="KW-0997">Cell inner membrane</keyword>
<evidence type="ECO:0000256" key="4">
    <source>
        <dbReference type="ARBA" id="ARBA00022692"/>
    </source>
</evidence>
<dbReference type="GO" id="GO:0016020">
    <property type="term" value="C:membrane"/>
    <property type="evidence" value="ECO:0007669"/>
    <property type="project" value="UniProtKB-SubCell"/>
</dbReference>
<dbReference type="InterPro" id="IPR022764">
    <property type="entry name" value="Peptidase_S54_rhomboid_dom"/>
</dbReference>
<protein>
    <submittedName>
        <fullName evidence="9">Rhomboid family protein</fullName>
    </submittedName>
</protein>
<keyword evidence="4 7" id="KW-0812">Transmembrane</keyword>
<feature type="transmembrane region" description="Helical" evidence="7">
    <location>
        <begin position="169"/>
        <end position="190"/>
    </location>
</feature>
<dbReference type="PANTHER" id="PTHR43066:SF26">
    <property type="entry name" value="RHOMBOID PROTEASE GLPG"/>
    <property type="match status" value="1"/>
</dbReference>
<evidence type="ECO:0000256" key="1">
    <source>
        <dbReference type="ARBA" id="ARBA00004141"/>
    </source>
</evidence>
<keyword evidence="10" id="KW-1185">Reference proteome</keyword>
<evidence type="ECO:0000256" key="5">
    <source>
        <dbReference type="ARBA" id="ARBA00022989"/>
    </source>
</evidence>
<sequence>MIPISDNVRGKRVPVATYSLIGINIILFLWELKLELSGELSNFIYSWGIIPGKISLAITDAISGNPAAWVIVILSSTSLLAGMFLHGSFSQILGNSLFLWVFGKSVEKAFGYGKFLSLYLICGVITGLIQILAEPTLKVPLIGANAAIASVLGAYVFRFPKAKVDTILPLIIVFIPIEVPASLYLLWWFLQQLFYSVGSLNITGGVNPSSAGYWAHAAGIFVGASWARFRS</sequence>
<evidence type="ECO:0000313" key="10">
    <source>
        <dbReference type="Proteomes" id="UP000053372"/>
    </source>
</evidence>
<dbReference type="GO" id="GO:0004252">
    <property type="term" value="F:serine-type endopeptidase activity"/>
    <property type="evidence" value="ECO:0007669"/>
    <property type="project" value="InterPro"/>
</dbReference>
<dbReference type="Gene3D" id="1.20.1540.10">
    <property type="entry name" value="Rhomboid-like"/>
    <property type="match status" value="1"/>
</dbReference>
<organism evidence="9 10">
    <name type="scientific">Mastigocoleus testarum BC008</name>
    <dbReference type="NCBI Taxonomy" id="371196"/>
    <lineage>
        <taxon>Bacteria</taxon>
        <taxon>Bacillati</taxon>
        <taxon>Cyanobacteriota</taxon>
        <taxon>Cyanophyceae</taxon>
        <taxon>Nostocales</taxon>
        <taxon>Hapalosiphonaceae</taxon>
        <taxon>Mastigocoleus</taxon>
    </lineage>
</organism>
<evidence type="ECO:0000256" key="3">
    <source>
        <dbReference type="ARBA" id="ARBA00022519"/>
    </source>
</evidence>
<dbReference type="PANTHER" id="PTHR43066">
    <property type="entry name" value="RHOMBOID-RELATED PROTEIN"/>
    <property type="match status" value="1"/>
</dbReference>
<dbReference type="Proteomes" id="UP000053372">
    <property type="component" value="Unassembled WGS sequence"/>
</dbReference>
<keyword evidence="2" id="KW-1003">Cell membrane</keyword>
<comment type="subcellular location">
    <subcellularLocation>
        <location evidence="1">Membrane</location>
        <topology evidence="1">Multi-pass membrane protein</topology>
    </subcellularLocation>
</comment>
<evidence type="ECO:0000256" key="6">
    <source>
        <dbReference type="ARBA" id="ARBA00023136"/>
    </source>
</evidence>
<feature type="transmembrane region" description="Helical" evidence="7">
    <location>
        <begin position="139"/>
        <end position="157"/>
    </location>
</feature>
<evidence type="ECO:0000256" key="7">
    <source>
        <dbReference type="SAM" id="Phobius"/>
    </source>
</evidence>
<keyword evidence="6 7" id="KW-0472">Membrane</keyword>
<evidence type="ECO:0000313" key="9">
    <source>
        <dbReference type="EMBL" id="KST67486.1"/>
    </source>
</evidence>
<keyword evidence="5 7" id="KW-1133">Transmembrane helix</keyword>
<evidence type="ECO:0000256" key="2">
    <source>
        <dbReference type="ARBA" id="ARBA00022475"/>
    </source>
</evidence>
<proteinExistence type="predicted"/>
<comment type="caution">
    <text evidence="9">The sequence shown here is derived from an EMBL/GenBank/DDBJ whole genome shotgun (WGS) entry which is preliminary data.</text>
</comment>
<feature type="transmembrane region" description="Helical" evidence="7">
    <location>
        <begin position="12"/>
        <end position="30"/>
    </location>
</feature>
<dbReference type="AlphaFoldDB" id="A0A0V7ZSR4"/>
<dbReference type="Pfam" id="PF01694">
    <property type="entry name" value="Rhomboid"/>
    <property type="match status" value="1"/>
</dbReference>
<gene>
    <name evidence="9" type="ORF">BC008_30290</name>
</gene>
<feature type="domain" description="Peptidase S54 rhomboid" evidence="8">
    <location>
        <begin position="79"/>
        <end position="228"/>
    </location>
</feature>
<dbReference type="EMBL" id="LMTZ01000087">
    <property type="protein sequence ID" value="KST67486.1"/>
    <property type="molecule type" value="Genomic_DNA"/>
</dbReference>
<feature type="transmembrane region" description="Helical" evidence="7">
    <location>
        <begin position="115"/>
        <end position="133"/>
    </location>
</feature>
<dbReference type="InterPro" id="IPR035952">
    <property type="entry name" value="Rhomboid-like_sf"/>
</dbReference>
<feature type="transmembrane region" description="Helical" evidence="7">
    <location>
        <begin position="210"/>
        <end position="229"/>
    </location>
</feature>
<dbReference type="SUPFAM" id="SSF144091">
    <property type="entry name" value="Rhomboid-like"/>
    <property type="match status" value="1"/>
</dbReference>
<accession>A0A0V7ZSR4</accession>
<dbReference type="OrthoDB" id="9813074at2"/>
<dbReference type="RefSeq" id="WP_027840427.1">
    <property type="nucleotide sequence ID" value="NZ_LMTZ01000087.1"/>
</dbReference>
<reference evidence="9 10" key="1">
    <citation type="journal article" date="2015" name="Genome Announc.">
        <title>Draft Genome of the Euendolithic (true boring) Cyanobacterium Mastigocoleus testarum strain BC008.</title>
        <authorList>
            <person name="Guida B.S."/>
            <person name="Garcia-Pichel F."/>
        </authorList>
    </citation>
    <scope>NUCLEOTIDE SEQUENCE [LARGE SCALE GENOMIC DNA]</scope>
    <source>
        <strain evidence="9 10">BC008</strain>
    </source>
</reference>